<keyword evidence="1" id="KW-1133">Transmembrane helix</keyword>
<dbReference type="RefSeq" id="WP_005812538.1">
    <property type="nucleotide sequence ID" value="NZ_CABKQQ010000041.1"/>
</dbReference>
<dbReference type="AlphaFoldDB" id="A0A0W1JD78"/>
<dbReference type="PANTHER" id="PTHR35813">
    <property type="entry name" value="INNER MEMBRANE PROTEIN YBAN"/>
    <property type="match status" value="1"/>
</dbReference>
<proteinExistence type="predicted"/>
<feature type="transmembrane region" description="Helical" evidence="1">
    <location>
        <begin position="12"/>
        <end position="43"/>
    </location>
</feature>
<gene>
    <name evidence="2" type="ORF">AT727_13575</name>
</gene>
<dbReference type="PIRSF" id="PIRSF016789">
    <property type="entry name" value="DUF454"/>
    <property type="match status" value="1"/>
</dbReference>
<dbReference type="Proteomes" id="UP000054623">
    <property type="component" value="Unassembled WGS sequence"/>
</dbReference>
<dbReference type="PANTHER" id="PTHR35813:SF1">
    <property type="entry name" value="INNER MEMBRANE PROTEIN YBAN"/>
    <property type="match status" value="1"/>
</dbReference>
<organism evidence="2 3">
    <name type="scientific">Desulfitobacterium hafniense</name>
    <name type="common">Desulfitobacterium frappieri</name>
    <dbReference type="NCBI Taxonomy" id="49338"/>
    <lineage>
        <taxon>Bacteria</taxon>
        <taxon>Bacillati</taxon>
        <taxon>Bacillota</taxon>
        <taxon>Clostridia</taxon>
        <taxon>Eubacteriales</taxon>
        <taxon>Desulfitobacteriaceae</taxon>
        <taxon>Desulfitobacterium</taxon>
    </lineage>
</organism>
<comment type="caution">
    <text evidence="2">The sequence shown here is derived from an EMBL/GenBank/DDBJ whole genome shotgun (WGS) entry which is preliminary data.</text>
</comment>
<dbReference type="InterPro" id="IPR007401">
    <property type="entry name" value="DUF454"/>
</dbReference>
<dbReference type="EMBL" id="LOCK01000083">
    <property type="protein sequence ID" value="KTE89422.1"/>
    <property type="molecule type" value="Genomic_DNA"/>
</dbReference>
<evidence type="ECO:0008006" key="4">
    <source>
        <dbReference type="Google" id="ProtNLM"/>
    </source>
</evidence>
<protein>
    <recommendedName>
        <fullName evidence="4">DUF454 domain-containing protein</fullName>
    </recommendedName>
</protein>
<evidence type="ECO:0000313" key="3">
    <source>
        <dbReference type="Proteomes" id="UP000054623"/>
    </source>
</evidence>
<dbReference type="Pfam" id="PF04304">
    <property type="entry name" value="DUF454"/>
    <property type="match status" value="1"/>
</dbReference>
<reference evidence="2 3" key="1">
    <citation type="submission" date="2015-12" db="EMBL/GenBank/DDBJ databases">
        <title>Draft Genome Sequence of Desulfitobacterium hafniense Strain DH, a Sulfate-reducing Bacterium Isolated from Paddy Soils.</title>
        <authorList>
            <person name="Bao P."/>
            <person name="Zhang X."/>
            <person name="Li G."/>
        </authorList>
    </citation>
    <scope>NUCLEOTIDE SEQUENCE [LARGE SCALE GENOMIC DNA]</scope>
    <source>
        <strain evidence="2 3">DH</strain>
    </source>
</reference>
<dbReference type="GO" id="GO:0005886">
    <property type="term" value="C:plasma membrane"/>
    <property type="evidence" value="ECO:0007669"/>
    <property type="project" value="TreeGrafter"/>
</dbReference>
<name>A0A0W1JD78_DESHA</name>
<evidence type="ECO:0000313" key="2">
    <source>
        <dbReference type="EMBL" id="KTE89422.1"/>
    </source>
</evidence>
<accession>A0A0W1JD78</accession>
<dbReference type="OrthoDB" id="5690292at2"/>
<keyword evidence="1" id="KW-0812">Transmembrane</keyword>
<keyword evidence="1" id="KW-0472">Membrane</keyword>
<evidence type="ECO:0000256" key="1">
    <source>
        <dbReference type="SAM" id="Phobius"/>
    </source>
</evidence>
<feature type="transmembrane region" description="Helical" evidence="1">
    <location>
        <begin position="80"/>
        <end position="104"/>
    </location>
</feature>
<sequence length="130" mass="14679">MKVIKKYMCIGLGLLCFGLGAVGVLLPLLPTTPFLLAAAFFFARGSEKFNTWFLGTELYKNHLESFVSTRSMTFKTKASILAFASAMLLLAFVFTNSILARVLIAGMFIFKYYYFTFHITTLKKDERANE</sequence>